<sequence>MLQPPDPGDGEMDQSKPPDETPTPPETPKNPLYEWHTVVNGKYIPVSKLNTSNAGAVMRSSRQPLLPRDEHKVIIRPRNGLQLNAIGTVALARALSKTVQAPKEISSAWTVIIEPNQNISIVSTPHAQAALYLKNLRAVDINGKMCEVTAYLAAPDNSIKGVIHQIPQGTTEEELRDQIRAEGYNVIQARMLGRSTSAVITFEGKTLPHHICYWGAYVRCYPYRRSTLVCHVCRKMGHRADVCPNSSEGACGDCGEKHNPQQLCTPKCAICQGEHSTGSKACNQRYRPPVKPKQTTDDKTSTTGARKTRLETETGQRHRSRSKTRNPANPSSTTAPPGMAQDGDNGRRAGSRPRSPSGTRHGPKADQGQRSSSVSWADRLISTAPKNDANKNDPTLSQILAEIKQLKSELQQTKDFNKQLLKENEQLRAQLMAKPNHHQPQPITPTLHLSSQQSQSMEIPLVAQLHTPAMPTSPTQTPHMEIPLNPQPQTPAVLDPVFVAQSFHEFREQIQQLFVLYKRIMDKLNETDDQKRRKLKSPNENTMETETN</sequence>
<keyword evidence="1" id="KW-0175">Coiled coil</keyword>
<feature type="region of interest" description="Disordered" evidence="2">
    <location>
        <begin position="281"/>
        <end position="375"/>
    </location>
</feature>
<feature type="region of interest" description="Disordered" evidence="2">
    <location>
        <begin position="528"/>
        <end position="548"/>
    </location>
</feature>
<dbReference type="EMBL" id="JABSTR010000011">
    <property type="protein sequence ID" value="KAH9382088.1"/>
    <property type="molecule type" value="Genomic_DNA"/>
</dbReference>
<gene>
    <name evidence="3" type="ORF">HPB48_022483</name>
</gene>
<feature type="compositionally biased region" description="Polar residues" evidence="2">
    <location>
        <begin position="325"/>
        <end position="335"/>
    </location>
</feature>
<evidence type="ECO:0000313" key="4">
    <source>
        <dbReference type="Proteomes" id="UP000821853"/>
    </source>
</evidence>
<accession>A0A9J6H4T4</accession>
<dbReference type="OMA" id="PNENTME"/>
<organism evidence="3 4">
    <name type="scientific">Haemaphysalis longicornis</name>
    <name type="common">Bush tick</name>
    <dbReference type="NCBI Taxonomy" id="44386"/>
    <lineage>
        <taxon>Eukaryota</taxon>
        <taxon>Metazoa</taxon>
        <taxon>Ecdysozoa</taxon>
        <taxon>Arthropoda</taxon>
        <taxon>Chelicerata</taxon>
        <taxon>Arachnida</taxon>
        <taxon>Acari</taxon>
        <taxon>Parasitiformes</taxon>
        <taxon>Ixodida</taxon>
        <taxon>Ixodoidea</taxon>
        <taxon>Ixodidae</taxon>
        <taxon>Haemaphysalinae</taxon>
        <taxon>Haemaphysalis</taxon>
    </lineage>
</organism>
<evidence type="ECO:0000256" key="2">
    <source>
        <dbReference type="SAM" id="MobiDB-lite"/>
    </source>
</evidence>
<feature type="coiled-coil region" evidence="1">
    <location>
        <begin position="396"/>
        <end position="430"/>
    </location>
</feature>
<dbReference type="AlphaFoldDB" id="A0A9J6H4T4"/>
<feature type="region of interest" description="Disordered" evidence="2">
    <location>
        <begin position="1"/>
        <end position="32"/>
    </location>
</feature>
<evidence type="ECO:0000313" key="3">
    <source>
        <dbReference type="EMBL" id="KAH9382088.1"/>
    </source>
</evidence>
<reference evidence="3 4" key="1">
    <citation type="journal article" date="2020" name="Cell">
        <title>Large-Scale Comparative Analyses of Tick Genomes Elucidate Their Genetic Diversity and Vector Capacities.</title>
        <authorList>
            <consortium name="Tick Genome and Microbiome Consortium (TIGMIC)"/>
            <person name="Jia N."/>
            <person name="Wang J."/>
            <person name="Shi W."/>
            <person name="Du L."/>
            <person name="Sun Y."/>
            <person name="Zhan W."/>
            <person name="Jiang J.F."/>
            <person name="Wang Q."/>
            <person name="Zhang B."/>
            <person name="Ji P."/>
            <person name="Bell-Sakyi L."/>
            <person name="Cui X.M."/>
            <person name="Yuan T.T."/>
            <person name="Jiang B.G."/>
            <person name="Yang W.F."/>
            <person name="Lam T.T."/>
            <person name="Chang Q.C."/>
            <person name="Ding S.J."/>
            <person name="Wang X.J."/>
            <person name="Zhu J.G."/>
            <person name="Ruan X.D."/>
            <person name="Zhao L."/>
            <person name="Wei J.T."/>
            <person name="Ye R.Z."/>
            <person name="Que T.C."/>
            <person name="Du C.H."/>
            <person name="Zhou Y.H."/>
            <person name="Cheng J.X."/>
            <person name="Dai P.F."/>
            <person name="Guo W.B."/>
            <person name="Han X.H."/>
            <person name="Huang E.J."/>
            <person name="Li L.F."/>
            <person name="Wei W."/>
            <person name="Gao Y.C."/>
            <person name="Liu J.Z."/>
            <person name="Shao H.Z."/>
            <person name="Wang X."/>
            <person name="Wang C.C."/>
            <person name="Yang T.C."/>
            <person name="Huo Q.B."/>
            <person name="Li W."/>
            <person name="Chen H.Y."/>
            <person name="Chen S.E."/>
            <person name="Zhou L.G."/>
            <person name="Ni X.B."/>
            <person name="Tian J.H."/>
            <person name="Sheng Y."/>
            <person name="Liu T."/>
            <person name="Pan Y.S."/>
            <person name="Xia L.Y."/>
            <person name="Li J."/>
            <person name="Zhao F."/>
            <person name="Cao W.C."/>
        </authorList>
    </citation>
    <scope>NUCLEOTIDE SEQUENCE [LARGE SCALE GENOMIC DNA]</scope>
    <source>
        <strain evidence="3">HaeL-2018</strain>
    </source>
</reference>
<evidence type="ECO:0000256" key="1">
    <source>
        <dbReference type="SAM" id="Coils"/>
    </source>
</evidence>
<feature type="compositionally biased region" description="Polar residues" evidence="2">
    <location>
        <begin position="538"/>
        <end position="548"/>
    </location>
</feature>
<dbReference type="VEuPathDB" id="VectorBase:HLOH_048777"/>
<proteinExistence type="predicted"/>
<protein>
    <recommendedName>
        <fullName evidence="5">CCHC-type domain-containing protein</fullName>
    </recommendedName>
</protein>
<comment type="caution">
    <text evidence="3">The sequence shown here is derived from an EMBL/GenBank/DDBJ whole genome shotgun (WGS) entry which is preliminary data.</text>
</comment>
<dbReference type="Proteomes" id="UP000821853">
    <property type="component" value="Chromosome 9"/>
</dbReference>
<name>A0A9J6H4T4_HAELO</name>
<evidence type="ECO:0008006" key="5">
    <source>
        <dbReference type="Google" id="ProtNLM"/>
    </source>
</evidence>
<keyword evidence="4" id="KW-1185">Reference proteome</keyword>